<dbReference type="PANTHER" id="PTHR21261">
    <property type="entry name" value="BEAT PROTEIN"/>
    <property type="match status" value="1"/>
</dbReference>
<accession>A0A979FL66</accession>
<reference evidence="3" key="1">
    <citation type="submission" date="2025-08" db="UniProtKB">
        <authorList>
            <consortium name="RefSeq"/>
        </authorList>
    </citation>
    <scope>IDENTIFICATION</scope>
    <source>
        <tissue evidence="3">Whole organism</tissue>
    </source>
</reference>
<gene>
    <name evidence="3" type="primary">LOC125178220</name>
</gene>
<keyword evidence="2" id="KW-1185">Reference proteome</keyword>
<dbReference type="KEGG" id="hazt:125178220"/>
<sequence>MQNFTLDLVIEFTRSYGNRQEEDATNVGETSTLAERVEAGALGPGLSRRLPPARRGINEIIDVDARTDSRDEDKTEPTYFIGVSGSLLQALEVPQYAFVSGTATLRCVYDMSDTKLYSLKWYHNNTEFYRYVPTERNGPVNIGPTDIFLLHEVSRDARHVTLSLGRLTAAATGTYKCEVLAEHPSFRTKSAQAFMTVLSARLGPPEVRGVRDMYEPEDTIVDKRAFNSPSEPQPRLSWFIDGKEVGSPLLEVLGGHRPDGGTEALSLKLPAQQVVEAGGSVQVECHVSLWPLQDRAVKTLRVRMRDNFFSISGARGGGCDVVSFMAAAMLAAACPYFGIS</sequence>
<dbReference type="PROSITE" id="PS50835">
    <property type="entry name" value="IG_LIKE"/>
    <property type="match status" value="1"/>
</dbReference>
<dbReference type="InterPro" id="IPR013106">
    <property type="entry name" value="Ig_V-set"/>
</dbReference>
<dbReference type="Proteomes" id="UP000694843">
    <property type="component" value="Unplaced"/>
</dbReference>
<proteinExistence type="predicted"/>
<dbReference type="Pfam" id="PF07686">
    <property type="entry name" value="V-set"/>
    <property type="match status" value="1"/>
</dbReference>
<evidence type="ECO:0000259" key="1">
    <source>
        <dbReference type="PROSITE" id="PS50835"/>
    </source>
</evidence>
<evidence type="ECO:0000313" key="2">
    <source>
        <dbReference type="Proteomes" id="UP000694843"/>
    </source>
</evidence>
<dbReference type="OrthoDB" id="6343941at2759"/>
<dbReference type="SMART" id="SM00409">
    <property type="entry name" value="IG"/>
    <property type="match status" value="1"/>
</dbReference>
<dbReference type="InterPro" id="IPR003599">
    <property type="entry name" value="Ig_sub"/>
</dbReference>
<dbReference type="GeneID" id="125178220"/>
<dbReference type="InterPro" id="IPR007110">
    <property type="entry name" value="Ig-like_dom"/>
</dbReference>
<feature type="domain" description="Ig-like" evidence="1">
    <location>
        <begin position="77"/>
        <end position="196"/>
    </location>
</feature>
<dbReference type="InterPro" id="IPR036179">
    <property type="entry name" value="Ig-like_dom_sf"/>
</dbReference>
<dbReference type="AlphaFoldDB" id="A0A979FL66"/>
<dbReference type="Gene3D" id="2.60.40.10">
    <property type="entry name" value="Immunoglobulins"/>
    <property type="match status" value="1"/>
</dbReference>
<organism evidence="2 3">
    <name type="scientific">Hyalella azteca</name>
    <name type="common">Amphipod</name>
    <dbReference type="NCBI Taxonomy" id="294128"/>
    <lineage>
        <taxon>Eukaryota</taxon>
        <taxon>Metazoa</taxon>
        <taxon>Ecdysozoa</taxon>
        <taxon>Arthropoda</taxon>
        <taxon>Crustacea</taxon>
        <taxon>Multicrustacea</taxon>
        <taxon>Malacostraca</taxon>
        <taxon>Eumalacostraca</taxon>
        <taxon>Peracarida</taxon>
        <taxon>Amphipoda</taxon>
        <taxon>Senticaudata</taxon>
        <taxon>Talitrida</taxon>
        <taxon>Talitroidea</taxon>
        <taxon>Hyalellidae</taxon>
        <taxon>Hyalella</taxon>
    </lineage>
</organism>
<dbReference type="SUPFAM" id="SSF48726">
    <property type="entry name" value="Immunoglobulin"/>
    <property type="match status" value="1"/>
</dbReference>
<protein>
    <submittedName>
        <fullName evidence="3">Uncharacterized protein LOC125178220</fullName>
    </submittedName>
</protein>
<evidence type="ECO:0000313" key="3">
    <source>
        <dbReference type="RefSeq" id="XP_047737418.1"/>
    </source>
</evidence>
<dbReference type="InterPro" id="IPR013783">
    <property type="entry name" value="Ig-like_fold"/>
</dbReference>
<dbReference type="RefSeq" id="XP_047737418.1">
    <property type="nucleotide sequence ID" value="XM_047881462.1"/>
</dbReference>
<name>A0A979FL66_HYAAZ</name>
<dbReference type="PANTHER" id="PTHR21261:SF15">
    <property type="entry name" value="BEATEN PATH IIIA, ISOFORM D-RELATED"/>
    <property type="match status" value="1"/>
</dbReference>